<dbReference type="Pfam" id="PF20176">
    <property type="entry name" value="DUF6541"/>
    <property type="match status" value="1"/>
</dbReference>
<feature type="transmembrane region" description="Helical" evidence="1">
    <location>
        <begin position="196"/>
        <end position="214"/>
    </location>
</feature>
<feature type="transmembrane region" description="Helical" evidence="1">
    <location>
        <begin position="331"/>
        <end position="352"/>
    </location>
</feature>
<keyword evidence="1" id="KW-0472">Membrane</keyword>
<keyword evidence="1" id="KW-0812">Transmembrane</keyword>
<evidence type="ECO:0000313" key="3">
    <source>
        <dbReference type="Proteomes" id="UP000317536"/>
    </source>
</evidence>
<feature type="transmembrane region" description="Helical" evidence="1">
    <location>
        <begin position="364"/>
        <end position="391"/>
    </location>
</feature>
<feature type="transmembrane region" description="Helical" evidence="1">
    <location>
        <begin position="44"/>
        <end position="65"/>
    </location>
</feature>
<comment type="caution">
    <text evidence="2">The sequence shown here is derived from an EMBL/GenBank/DDBJ whole genome shotgun (WGS) entry which is preliminary data.</text>
</comment>
<dbReference type="InterPro" id="IPR046671">
    <property type="entry name" value="DUF6541"/>
</dbReference>
<accession>A0A556R966</accession>
<gene>
    <name evidence="2" type="ORF">FPK29_06605</name>
</gene>
<feature type="transmembrane region" description="Helical" evidence="1">
    <location>
        <begin position="273"/>
        <end position="291"/>
    </location>
</feature>
<name>A0A556R966_9BIFI</name>
<keyword evidence="1" id="KW-1133">Transmembrane helix</keyword>
<protein>
    <recommendedName>
        <fullName evidence="4">Transmembrane protein alanine and leucine rich</fullName>
    </recommendedName>
</protein>
<feature type="transmembrane region" description="Helical" evidence="1">
    <location>
        <begin position="168"/>
        <end position="189"/>
    </location>
</feature>
<proteinExistence type="predicted"/>
<feature type="transmembrane region" description="Helical" evidence="1">
    <location>
        <begin position="438"/>
        <end position="457"/>
    </location>
</feature>
<evidence type="ECO:0000256" key="1">
    <source>
        <dbReference type="SAM" id="Phobius"/>
    </source>
</evidence>
<evidence type="ECO:0008006" key="4">
    <source>
        <dbReference type="Google" id="ProtNLM"/>
    </source>
</evidence>
<sequence length="644" mass="71820">MSSEYPISGNNLIITNAGIQKTIEGKAEKAKAKVQVPRKQPMRICILSSSCFGLFLALLIVVSWFPKTRSMWNLPIQAIDAPSHYYFIRKLMQNGLSVMWELNPNDSFYPPLFHCLVYLLICVSNWLGFHVNIFTGLNLIWLVSSGLLFPIGMLLLCSFFYSDASKKCWIILNIAVPVLSVVSVAQPYWMLNAGPLIAYGLATSILPFLIYSSLRLMDAVTIRSERTVAHVLRWSLLTIVLLLLMLLAHPRVAFTYLVFIGPFILVKMSKKDILCFLLCIFLAAGLFFAYVSHRDHGKDYLHPGSWFHTFRPTRSLGNAVKTVLTDAIPGLAGLFMAILVCICFIAVLLLCGERFRDALAVDGAFLLTALIFVSSSALTGPVANVITAAWYRGETRPLTMIPLAVVPLLAFGLRCLLEPRPGRNLKIQALFRPVSPQVQLSPVGVITVLLLVVVLVLCSCFEPAKKQLSAIVAGSTDVETQTPGEQLSHDKYYALKKVHDLVEGNAVVVSDPLNGSMYGMALYGMDMLYPVYNPMDTKNGQVFGRVERAFASGDSERLLNTVCPVVTSYKAKSQPEERSNKYFLTMGPQSPSLRMFTYKAQYYPFHDDRLINEYEQRGTLVKISALDSPNEPGSQWNLYRFACR</sequence>
<dbReference type="AlphaFoldDB" id="A0A556R966"/>
<dbReference type="Proteomes" id="UP000317536">
    <property type="component" value="Unassembled WGS sequence"/>
</dbReference>
<feature type="transmembrane region" description="Helical" evidence="1">
    <location>
        <begin position="234"/>
        <end position="266"/>
    </location>
</feature>
<feature type="transmembrane region" description="Helical" evidence="1">
    <location>
        <begin position="139"/>
        <end position="162"/>
    </location>
</feature>
<reference evidence="2 3" key="1">
    <citation type="submission" date="2019-07" db="EMBL/GenBank/DDBJ databases">
        <title>Bifidobacterium asteroides genomes.</title>
        <authorList>
            <person name="Zheng H."/>
        </authorList>
    </citation>
    <scope>NUCLEOTIDE SEQUENCE [LARGE SCALE GENOMIC DNA]</scope>
    <source>
        <strain evidence="2 3">W8111</strain>
    </source>
</reference>
<feature type="transmembrane region" description="Helical" evidence="1">
    <location>
        <begin position="397"/>
        <end position="417"/>
    </location>
</feature>
<organism evidence="2 3">
    <name type="scientific">Bifidobacterium asteroides</name>
    <dbReference type="NCBI Taxonomy" id="1684"/>
    <lineage>
        <taxon>Bacteria</taxon>
        <taxon>Bacillati</taxon>
        <taxon>Actinomycetota</taxon>
        <taxon>Actinomycetes</taxon>
        <taxon>Bifidobacteriales</taxon>
        <taxon>Bifidobacteriaceae</taxon>
        <taxon>Bifidobacterium</taxon>
    </lineage>
</organism>
<evidence type="ECO:0000313" key="2">
    <source>
        <dbReference type="EMBL" id="TSJ85428.1"/>
    </source>
</evidence>
<dbReference type="EMBL" id="VMHJ01000003">
    <property type="protein sequence ID" value="TSJ85428.1"/>
    <property type="molecule type" value="Genomic_DNA"/>
</dbReference>
<feature type="transmembrane region" description="Helical" evidence="1">
    <location>
        <begin position="108"/>
        <end position="127"/>
    </location>
</feature>